<organism evidence="1 2">
    <name type="scientific">Sedimenticola selenatireducens</name>
    <dbReference type="NCBI Taxonomy" id="191960"/>
    <lineage>
        <taxon>Bacteria</taxon>
        <taxon>Pseudomonadati</taxon>
        <taxon>Pseudomonadota</taxon>
        <taxon>Gammaproteobacteria</taxon>
        <taxon>Chromatiales</taxon>
        <taxon>Sedimenticolaceae</taxon>
        <taxon>Sedimenticola</taxon>
    </lineage>
</organism>
<dbReference type="Proteomes" id="UP000235015">
    <property type="component" value="Unassembled WGS sequence"/>
</dbReference>
<dbReference type="SUPFAM" id="SSF81853">
    <property type="entry name" value="Family 10 polysaccharide lyase"/>
    <property type="match status" value="1"/>
</dbReference>
<dbReference type="AlphaFoldDB" id="A0A2N6CVV2"/>
<proteinExistence type="predicted"/>
<evidence type="ECO:0008006" key="3">
    <source>
        <dbReference type="Google" id="ProtNLM"/>
    </source>
</evidence>
<reference evidence="1 2" key="1">
    <citation type="submission" date="2017-11" db="EMBL/GenBank/DDBJ databases">
        <title>Genome-resolved metagenomics identifies genetic mobility, metabolic interactions, and unexpected diversity in perchlorate-reducing communities.</title>
        <authorList>
            <person name="Barnum T.P."/>
            <person name="Figueroa I.A."/>
            <person name="Carlstrom C.I."/>
            <person name="Lucas L.N."/>
            <person name="Engelbrektson A.L."/>
            <person name="Coates J.D."/>
        </authorList>
    </citation>
    <scope>NUCLEOTIDE SEQUENCE [LARGE SCALE GENOMIC DNA]</scope>
    <source>
        <strain evidence="1">BM301</strain>
    </source>
</reference>
<sequence>MSDDKFESTIKSVARKLLVIQNRDPYSSTYGCFDRRYWAWKLVDYPEATYQRNVYTLAWLLKHDESLSKPVQCTLLDSVCAGIDFALKIQHKDGSFDQAFPYERSFGATAFLISPLLESISIVGDYVPSNWKNQKIEKIYKAANFLVNNI</sequence>
<protein>
    <recommendedName>
        <fullName evidence="3">Squalene cyclase C-terminal domain-containing protein</fullName>
    </recommendedName>
</protein>
<dbReference type="EMBL" id="PKUN01000018">
    <property type="protein sequence ID" value="PLX61350.1"/>
    <property type="molecule type" value="Genomic_DNA"/>
</dbReference>
<evidence type="ECO:0000313" key="2">
    <source>
        <dbReference type="Proteomes" id="UP000235015"/>
    </source>
</evidence>
<dbReference type="RefSeq" id="WP_273439528.1">
    <property type="nucleotide sequence ID" value="NZ_PKUN01000018.1"/>
</dbReference>
<comment type="caution">
    <text evidence="1">The sequence shown here is derived from an EMBL/GenBank/DDBJ whole genome shotgun (WGS) entry which is preliminary data.</text>
</comment>
<gene>
    <name evidence="1" type="ORF">C0630_11290</name>
</gene>
<accession>A0A2N6CVV2</accession>
<name>A0A2N6CVV2_9GAMM</name>
<evidence type="ECO:0000313" key="1">
    <source>
        <dbReference type="EMBL" id="PLX61350.1"/>
    </source>
</evidence>